<reference evidence="1" key="1">
    <citation type="submission" date="2021-01" db="EMBL/GenBank/DDBJ databases">
        <title>Genome sequence of strain Noviherbaspirillum sp. DKR-6.</title>
        <authorList>
            <person name="Chaudhary D.K."/>
        </authorList>
    </citation>
    <scope>NUCLEOTIDE SEQUENCE</scope>
    <source>
        <strain evidence="1">DKR-6</strain>
    </source>
</reference>
<gene>
    <name evidence="1" type="ORF">JJB74_00950</name>
</gene>
<sequence>MANPVRESFVSQAEPELLEKLRQIAKDQGREVQAVMDDALREYVERQQEGGGRKHVMDAFASSLEEFDSLYRELAK</sequence>
<organism evidence="1 2">
    <name type="scientific">Noviherbaspirillum pedocola</name>
    <dbReference type="NCBI Taxonomy" id="2801341"/>
    <lineage>
        <taxon>Bacteria</taxon>
        <taxon>Pseudomonadati</taxon>
        <taxon>Pseudomonadota</taxon>
        <taxon>Betaproteobacteria</taxon>
        <taxon>Burkholderiales</taxon>
        <taxon>Oxalobacteraceae</taxon>
        <taxon>Noviherbaspirillum</taxon>
    </lineage>
</organism>
<proteinExistence type="predicted"/>
<evidence type="ECO:0000313" key="2">
    <source>
        <dbReference type="Proteomes" id="UP000622890"/>
    </source>
</evidence>
<dbReference type="EMBL" id="JAEPBG010000001">
    <property type="protein sequence ID" value="MBK4733185.1"/>
    <property type="molecule type" value="Genomic_DNA"/>
</dbReference>
<name>A0A934SMG0_9BURK</name>
<dbReference type="Proteomes" id="UP000622890">
    <property type="component" value="Unassembled WGS sequence"/>
</dbReference>
<keyword evidence="2" id="KW-1185">Reference proteome</keyword>
<evidence type="ECO:0000313" key="1">
    <source>
        <dbReference type="EMBL" id="MBK4733185.1"/>
    </source>
</evidence>
<dbReference type="AlphaFoldDB" id="A0A934SMG0"/>
<accession>A0A934SMG0</accession>
<dbReference type="RefSeq" id="WP_200589767.1">
    <property type="nucleotide sequence ID" value="NZ_JAEPBG010000001.1"/>
</dbReference>
<protein>
    <submittedName>
        <fullName evidence="1">Uncharacterized protein</fullName>
    </submittedName>
</protein>
<comment type="caution">
    <text evidence="1">The sequence shown here is derived from an EMBL/GenBank/DDBJ whole genome shotgun (WGS) entry which is preliminary data.</text>
</comment>